<protein>
    <submittedName>
        <fullName evidence="1">Uncharacterized protein</fullName>
    </submittedName>
</protein>
<dbReference type="AlphaFoldDB" id="A0A1W1I3W6"/>
<dbReference type="KEGG" id="nja:NSJP_1493"/>
<organism evidence="1 2">
    <name type="scientific">Nitrospira japonica</name>
    <dbReference type="NCBI Taxonomy" id="1325564"/>
    <lineage>
        <taxon>Bacteria</taxon>
        <taxon>Pseudomonadati</taxon>
        <taxon>Nitrospirota</taxon>
        <taxon>Nitrospiria</taxon>
        <taxon>Nitrospirales</taxon>
        <taxon>Nitrospiraceae</taxon>
        <taxon>Nitrospira</taxon>
    </lineage>
</organism>
<sequence>MNREMLIKLWQAHKNDEWPHVETGQEGPLMTLDTVISGCVVYVLDGEEDLDEQRRAIVSDCLAELDTLEIEINDECRSYFGRLREIGTLLLITT</sequence>
<dbReference type="Proteomes" id="UP000192042">
    <property type="component" value="Chromosome I"/>
</dbReference>
<evidence type="ECO:0000313" key="2">
    <source>
        <dbReference type="Proteomes" id="UP000192042"/>
    </source>
</evidence>
<proteinExistence type="predicted"/>
<accession>A0A1W1I3W6</accession>
<dbReference type="EMBL" id="LT828648">
    <property type="protein sequence ID" value="SLM47665.1"/>
    <property type="molecule type" value="Genomic_DNA"/>
</dbReference>
<gene>
    <name evidence="1" type="ORF">NSJP_1493</name>
</gene>
<dbReference type="STRING" id="1325564.NSJP_1493"/>
<evidence type="ECO:0000313" key="1">
    <source>
        <dbReference type="EMBL" id="SLM47665.1"/>
    </source>
</evidence>
<keyword evidence="2" id="KW-1185">Reference proteome</keyword>
<name>A0A1W1I3W6_9BACT</name>
<reference evidence="1 2" key="1">
    <citation type="submission" date="2017-03" db="EMBL/GenBank/DDBJ databases">
        <authorList>
            <person name="Afonso C.L."/>
            <person name="Miller P.J."/>
            <person name="Scott M.A."/>
            <person name="Spackman E."/>
            <person name="Goraichik I."/>
            <person name="Dimitrov K.M."/>
            <person name="Suarez D.L."/>
            <person name="Swayne D.E."/>
        </authorList>
    </citation>
    <scope>NUCLEOTIDE SEQUENCE [LARGE SCALE GENOMIC DNA]</scope>
    <source>
        <strain evidence="1">Genome sequencing of Nitrospira japonica strain NJ11</strain>
    </source>
</reference>